<evidence type="ECO:0000313" key="5">
    <source>
        <dbReference type="Proteomes" id="UP000639772"/>
    </source>
</evidence>
<gene>
    <name evidence="3" type="ORF">HPP92_016072</name>
    <name evidence="2" type="ORF">HPP92_016683</name>
</gene>
<keyword evidence="4" id="KW-1185">Reference proteome</keyword>
<sequence>MGSEVSLGHNTMVAKQGPVNRTGGPDIITVDPIEAIETAGRFIGPLPLPMRRRLHMKRPPLSRREGCRHWAERSHVTSVPIGDFGARQTQAKKTLVQSPDSVAHSGPTKMSMFFLIRFLKWLNTNAELSARRW</sequence>
<protein>
    <submittedName>
        <fullName evidence="3">Uncharacterized protein</fullName>
    </submittedName>
</protein>
<dbReference type="EMBL" id="JADCNL010000008">
    <property type="protein sequence ID" value="KAG0469983.1"/>
    <property type="molecule type" value="Genomic_DNA"/>
</dbReference>
<evidence type="ECO:0000313" key="2">
    <source>
        <dbReference type="EMBL" id="KAG0469983.1"/>
    </source>
</evidence>
<dbReference type="Proteomes" id="UP000636800">
    <property type="component" value="Unassembled WGS sequence"/>
</dbReference>
<dbReference type="AlphaFoldDB" id="A0A835QIG9"/>
<reference evidence="4 5" key="1">
    <citation type="journal article" date="2020" name="Nat. Food">
        <title>A phased Vanilla planifolia genome enables genetic improvement of flavour and production.</title>
        <authorList>
            <person name="Hasing T."/>
            <person name="Tang H."/>
            <person name="Brym M."/>
            <person name="Khazi F."/>
            <person name="Huang T."/>
            <person name="Chambers A.H."/>
        </authorList>
    </citation>
    <scope>NUCLEOTIDE SEQUENCE [LARGE SCALE GENOMIC DNA]</scope>
    <source>
        <tissue evidence="3">Leaf</tissue>
    </source>
</reference>
<accession>A0A835QIG9</accession>
<evidence type="ECO:0000313" key="4">
    <source>
        <dbReference type="Proteomes" id="UP000636800"/>
    </source>
</evidence>
<proteinExistence type="predicted"/>
<name>A0A835QIG9_VANPL</name>
<evidence type="ECO:0000256" key="1">
    <source>
        <dbReference type="SAM" id="MobiDB-lite"/>
    </source>
</evidence>
<comment type="caution">
    <text evidence="3">The sequence shown here is derived from an EMBL/GenBank/DDBJ whole genome shotgun (WGS) entry which is preliminary data.</text>
</comment>
<feature type="region of interest" description="Disordered" evidence="1">
    <location>
        <begin position="1"/>
        <end position="20"/>
    </location>
</feature>
<organism evidence="3 5">
    <name type="scientific">Vanilla planifolia</name>
    <name type="common">Vanilla</name>
    <dbReference type="NCBI Taxonomy" id="51239"/>
    <lineage>
        <taxon>Eukaryota</taxon>
        <taxon>Viridiplantae</taxon>
        <taxon>Streptophyta</taxon>
        <taxon>Embryophyta</taxon>
        <taxon>Tracheophyta</taxon>
        <taxon>Spermatophyta</taxon>
        <taxon>Magnoliopsida</taxon>
        <taxon>Liliopsida</taxon>
        <taxon>Asparagales</taxon>
        <taxon>Orchidaceae</taxon>
        <taxon>Vanilloideae</taxon>
        <taxon>Vanilleae</taxon>
        <taxon>Vanilla</taxon>
    </lineage>
</organism>
<evidence type="ECO:0000313" key="3">
    <source>
        <dbReference type="EMBL" id="KAG0471526.1"/>
    </source>
</evidence>
<dbReference type="EMBL" id="JADCNM010000008">
    <property type="protein sequence ID" value="KAG0471526.1"/>
    <property type="molecule type" value="Genomic_DNA"/>
</dbReference>
<dbReference type="Proteomes" id="UP000639772">
    <property type="component" value="Unassembled WGS sequence"/>
</dbReference>